<dbReference type="Proteomes" id="UP000003460">
    <property type="component" value="Unassembled WGS sequence"/>
</dbReference>
<evidence type="ECO:0000313" key="2">
    <source>
        <dbReference type="Proteomes" id="UP000003460"/>
    </source>
</evidence>
<dbReference type="eggNOG" id="ENOG502ZIT7">
    <property type="taxonomic scope" value="Bacteria"/>
</dbReference>
<accession>C9LE08</accession>
<keyword evidence="2" id="KW-1185">Reference proteome</keyword>
<protein>
    <submittedName>
        <fullName evidence="1">Uncharacterized protein</fullName>
    </submittedName>
</protein>
<reference evidence="1" key="1">
    <citation type="submission" date="2009-09" db="EMBL/GenBank/DDBJ databases">
        <authorList>
            <person name="Weinstock G."/>
            <person name="Sodergren E."/>
            <person name="Clifton S."/>
            <person name="Fulton L."/>
            <person name="Fulton B."/>
            <person name="Courtney L."/>
            <person name="Fronick C."/>
            <person name="Harrison M."/>
            <person name="Strong C."/>
            <person name="Farmer C."/>
            <person name="Delahaunty K."/>
            <person name="Markovic C."/>
            <person name="Hall O."/>
            <person name="Minx P."/>
            <person name="Tomlinson C."/>
            <person name="Mitreva M."/>
            <person name="Nelson J."/>
            <person name="Hou S."/>
            <person name="Wollam A."/>
            <person name="Pepin K.H."/>
            <person name="Johnson M."/>
            <person name="Bhonagiri V."/>
            <person name="Nash W.E."/>
            <person name="Warren W."/>
            <person name="Chinwalla A."/>
            <person name="Mardis E.R."/>
            <person name="Wilson R.K."/>
        </authorList>
    </citation>
    <scope>NUCLEOTIDE SEQUENCE [LARGE SCALE GENOMIC DNA]</scope>
    <source>
        <strain evidence="1">ATCC 51259</strain>
    </source>
</reference>
<gene>
    <name evidence="1" type="ORF">GCWU000325_00432</name>
</gene>
<dbReference type="STRING" id="626522.GCWU000325_00432"/>
<comment type="caution">
    <text evidence="1">The sequence shown here is derived from an EMBL/GenBank/DDBJ whole genome shotgun (WGS) entry which is preliminary data.</text>
</comment>
<dbReference type="AlphaFoldDB" id="C9LE08"/>
<proteinExistence type="predicted"/>
<dbReference type="HOGENOM" id="CLU_215107_0_0_10"/>
<feature type="non-terminal residue" evidence="1">
    <location>
        <position position="1"/>
    </location>
</feature>
<organism evidence="1 2">
    <name type="scientific">Alloprevotella tannerae ATCC 51259</name>
    <dbReference type="NCBI Taxonomy" id="626522"/>
    <lineage>
        <taxon>Bacteria</taxon>
        <taxon>Pseudomonadati</taxon>
        <taxon>Bacteroidota</taxon>
        <taxon>Bacteroidia</taxon>
        <taxon>Bacteroidales</taxon>
        <taxon>Prevotellaceae</taxon>
        <taxon>Alloprevotella</taxon>
    </lineage>
</organism>
<dbReference type="EMBL" id="ACIJ02000011">
    <property type="protein sequence ID" value="EEX72598.1"/>
    <property type="molecule type" value="Genomic_DNA"/>
</dbReference>
<sequence>IRSWSFSGLATMVRITLMYYVDFYSLFNHPEKDWEACLKEAAESPQMPSLFD</sequence>
<name>C9LE08_9BACT</name>
<evidence type="ECO:0000313" key="1">
    <source>
        <dbReference type="EMBL" id="EEX72598.1"/>
    </source>
</evidence>